<dbReference type="InterPro" id="IPR013604">
    <property type="entry name" value="7TM_chemorcpt"/>
</dbReference>
<keyword evidence="3 8" id="KW-0812">Transmembrane</keyword>
<keyword evidence="6 8" id="KW-0675">Receptor</keyword>
<feature type="transmembrane region" description="Helical" evidence="8">
    <location>
        <begin position="36"/>
        <end position="56"/>
    </location>
</feature>
<dbReference type="GeneID" id="124293303"/>
<evidence type="ECO:0000256" key="7">
    <source>
        <dbReference type="ARBA" id="ARBA00023224"/>
    </source>
</evidence>
<evidence type="ECO:0000256" key="3">
    <source>
        <dbReference type="ARBA" id="ARBA00022692"/>
    </source>
</evidence>
<evidence type="ECO:0000313" key="10">
    <source>
        <dbReference type="RefSeq" id="XP_046589649.1"/>
    </source>
</evidence>
<dbReference type="PANTHER" id="PTHR21143:SF133">
    <property type="entry name" value="GUSTATORY AND PHEROMONE RECEPTOR 32A-RELATED"/>
    <property type="match status" value="1"/>
</dbReference>
<feature type="transmembrane region" description="Helical" evidence="8">
    <location>
        <begin position="12"/>
        <end position="29"/>
    </location>
</feature>
<evidence type="ECO:0000256" key="5">
    <source>
        <dbReference type="ARBA" id="ARBA00023136"/>
    </source>
</evidence>
<dbReference type="Proteomes" id="UP000829291">
    <property type="component" value="Chromosome 1"/>
</dbReference>
<feature type="transmembrane region" description="Helical" evidence="8">
    <location>
        <begin position="76"/>
        <end position="98"/>
    </location>
</feature>
<comment type="caution">
    <text evidence="8">Lacks conserved residue(s) required for the propagation of feature annotation.</text>
</comment>
<feature type="transmembrane region" description="Helical" evidence="8">
    <location>
        <begin position="135"/>
        <end position="156"/>
    </location>
</feature>
<keyword evidence="9" id="KW-1185">Reference proteome</keyword>
<feature type="transmembrane region" description="Helical" evidence="8">
    <location>
        <begin position="276"/>
        <end position="294"/>
    </location>
</feature>
<accession>A0ABM3FNQ0</accession>
<proteinExistence type="inferred from homology"/>
<dbReference type="RefSeq" id="XP_046589649.1">
    <property type="nucleotide sequence ID" value="XM_046733693.1"/>
</dbReference>
<sequence>MRLAEPKDLLTSLAPIAYFNFIVGVSLFRRTYSKNINALITLYFIVFWILCIFIYYTAMTVLVSSYFGNRSSTAAIMYQALVYTNAIVALTVPLLAMYSRKGLQEFIKRIEKLNDIFATVLGFEKNYKSLFKQQLYYILAILVVILFISISDLSWLKSDQTVWTNISIMITLHHPILVMLVTDFTFFAIVRFVWKKFKLINAALLSLTEPQINAHIGTKLIKVSQNNTISSFQGVGNAETKNASQRRYLFQTIRKSHLELSKLVVKLNTVFGLQNLISMGVSMVMITGLLYTMYSGSQIKHGVRDTIKEILPSACWCVVYILKILAVSHSCANASDEAQKSGQIIYTILGSAIDRDFQKEIQEFALQMIQNPVRFTACGFITLDYTYVQGVIGSITTYLVILIQMSDTSSVPPPASPDKAVT</sequence>
<organism evidence="9 10">
    <name type="scientific">Neodiprion lecontei</name>
    <name type="common">Redheaded pine sawfly</name>
    <dbReference type="NCBI Taxonomy" id="441921"/>
    <lineage>
        <taxon>Eukaryota</taxon>
        <taxon>Metazoa</taxon>
        <taxon>Ecdysozoa</taxon>
        <taxon>Arthropoda</taxon>
        <taxon>Hexapoda</taxon>
        <taxon>Insecta</taxon>
        <taxon>Pterygota</taxon>
        <taxon>Neoptera</taxon>
        <taxon>Endopterygota</taxon>
        <taxon>Hymenoptera</taxon>
        <taxon>Tenthredinoidea</taxon>
        <taxon>Diprionidae</taxon>
        <taxon>Diprioninae</taxon>
        <taxon>Neodiprion</taxon>
    </lineage>
</organism>
<keyword evidence="5 8" id="KW-0472">Membrane</keyword>
<keyword evidence="2 8" id="KW-1003">Cell membrane</keyword>
<dbReference type="Pfam" id="PF08395">
    <property type="entry name" value="7tm_7"/>
    <property type="match status" value="1"/>
</dbReference>
<name>A0ABM3FNQ0_NEOLC</name>
<comment type="subcellular location">
    <subcellularLocation>
        <location evidence="1 8">Cell membrane</location>
        <topology evidence="1 8">Multi-pass membrane protein</topology>
    </subcellularLocation>
</comment>
<comment type="similarity">
    <text evidence="8">Belongs to the insect chemoreceptor superfamily. Gustatory receptor (GR) family.</text>
</comment>
<keyword evidence="4 8" id="KW-1133">Transmembrane helix</keyword>
<evidence type="ECO:0000256" key="6">
    <source>
        <dbReference type="ARBA" id="ARBA00023170"/>
    </source>
</evidence>
<evidence type="ECO:0000256" key="2">
    <source>
        <dbReference type="ARBA" id="ARBA00022475"/>
    </source>
</evidence>
<protein>
    <recommendedName>
        <fullName evidence="8">Gustatory receptor</fullName>
    </recommendedName>
</protein>
<reference evidence="10" key="1">
    <citation type="submission" date="2025-08" db="UniProtKB">
        <authorList>
            <consortium name="RefSeq"/>
        </authorList>
    </citation>
    <scope>IDENTIFICATION</scope>
    <source>
        <tissue evidence="10">Thorax and Abdomen</tissue>
    </source>
</reference>
<feature type="transmembrane region" description="Helical" evidence="8">
    <location>
        <begin position="176"/>
        <end position="194"/>
    </location>
</feature>
<dbReference type="PANTHER" id="PTHR21143">
    <property type="entry name" value="INVERTEBRATE GUSTATORY RECEPTOR"/>
    <property type="match status" value="1"/>
</dbReference>
<comment type="function">
    <text evidence="8">Gustatory receptor which mediates acceptance or avoidance behavior, depending on its substrates.</text>
</comment>
<gene>
    <name evidence="10" type="primary">LOC124293303</name>
</gene>
<evidence type="ECO:0000256" key="8">
    <source>
        <dbReference type="RuleBase" id="RU363108"/>
    </source>
</evidence>
<evidence type="ECO:0000256" key="4">
    <source>
        <dbReference type="ARBA" id="ARBA00022989"/>
    </source>
</evidence>
<evidence type="ECO:0000256" key="1">
    <source>
        <dbReference type="ARBA" id="ARBA00004651"/>
    </source>
</evidence>
<evidence type="ECO:0000313" key="9">
    <source>
        <dbReference type="Proteomes" id="UP000829291"/>
    </source>
</evidence>
<keyword evidence="7 8" id="KW-0807">Transducer</keyword>